<name>A0A088CI58_9VIRI</name>
<organism evidence="11">
    <name type="scientific">Prasinococcus sp. CCMP1194</name>
    <dbReference type="NCBI Taxonomy" id="110672"/>
    <lineage>
        <taxon>Eukaryota</taxon>
        <taxon>Viridiplantae</taxon>
        <taxon>Prasinodermophyta</taxon>
        <taxon>Palmophyllophyceae</taxon>
        <taxon>Prasinococcales</taxon>
        <taxon>Prasinococcaceae</taxon>
        <taxon>Prasinococcus</taxon>
    </lineage>
</organism>
<evidence type="ECO:0000256" key="9">
    <source>
        <dbReference type="PIRSR" id="PIRSR003092-1"/>
    </source>
</evidence>
<dbReference type="EMBL" id="KJ746597">
    <property type="protein sequence ID" value="AID67428.1"/>
    <property type="molecule type" value="Genomic_DNA"/>
</dbReference>
<keyword evidence="11" id="KW-0150">Chloroplast</keyword>
<keyword evidence="6 9" id="KW-0067">ATP-binding</keyword>
<dbReference type="Pfam" id="PF01656">
    <property type="entry name" value="CbiA"/>
    <property type="match status" value="1"/>
</dbReference>
<keyword evidence="11" id="KW-0934">Plastid</keyword>
<keyword evidence="4" id="KW-0132">Cell division</keyword>
<dbReference type="GO" id="GO:0005829">
    <property type="term" value="C:cytosol"/>
    <property type="evidence" value="ECO:0007669"/>
    <property type="project" value="TreeGrafter"/>
</dbReference>
<evidence type="ECO:0000256" key="7">
    <source>
        <dbReference type="ARBA" id="ARBA00023210"/>
    </source>
</evidence>
<geneLocation type="chloroplast" evidence="11"/>
<dbReference type="AlphaFoldDB" id="A0A088CI58"/>
<evidence type="ECO:0000256" key="6">
    <source>
        <dbReference type="ARBA" id="ARBA00022840"/>
    </source>
</evidence>
<accession>A0A088CI58</accession>
<keyword evidence="8" id="KW-0131">Cell cycle</keyword>
<evidence type="ECO:0000256" key="2">
    <source>
        <dbReference type="ARBA" id="ARBA00010257"/>
    </source>
</evidence>
<dbReference type="CDD" id="cd02036">
    <property type="entry name" value="MinD"/>
    <property type="match status" value="1"/>
</dbReference>
<dbReference type="GO" id="GO:0005524">
    <property type="term" value="F:ATP binding"/>
    <property type="evidence" value="ECO:0007669"/>
    <property type="project" value="UniProtKB-KW"/>
</dbReference>
<dbReference type="InterPro" id="IPR010223">
    <property type="entry name" value="MinD"/>
</dbReference>
<evidence type="ECO:0000313" key="11">
    <source>
        <dbReference type="EMBL" id="AID67428.1"/>
    </source>
</evidence>
<dbReference type="InterPro" id="IPR002586">
    <property type="entry name" value="CobQ/CobB/MinD/ParA_Nub-bd_dom"/>
</dbReference>
<dbReference type="PANTHER" id="PTHR43384">
    <property type="entry name" value="SEPTUM SITE-DETERMINING PROTEIN MIND HOMOLOG, CHLOROPLASTIC-RELATED"/>
    <property type="match status" value="1"/>
</dbReference>
<feature type="domain" description="CobQ/CobB/MinD/ParA nucleotide binding" evidence="10">
    <location>
        <begin position="18"/>
        <end position="232"/>
    </location>
</feature>
<evidence type="ECO:0000256" key="8">
    <source>
        <dbReference type="ARBA" id="ARBA00023306"/>
    </source>
</evidence>
<dbReference type="InterPro" id="IPR025501">
    <property type="entry name" value="MinD_FleN"/>
</dbReference>
<protein>
    <recommendedName>
        <fullName evidence="3">Putative septum site-determining protein MinD</fullName>
    </recommendedName>
</protein>
<dbReference type="SUPFAM" id="SSF52540">
    <property type="entry name" value="P-loop containing nucleoside triphosphate hydrolases"/>
    <property type="match status" value="1"/>
</dbReference>
<dbReference type="GO" id="GO:0051782">
    <property type="term" value="P:negative regulation of cell division"/>
    <property type="evidence" value="ECO:0007669"/>
    <property type="project" value="TreeGrafter"/>
</dbReference>
<keyword evidence="7" id="KW-0717">Septation</keyword>
<evidence type="ECO:0000256" key="1">
    <source>
        <dbReference type="ARBA" id="ARBA00002662"/>
    </source>
</evidence>
<keyword evidence="5 9" id="KW-0547">Nucleotide-binding</keyword>
<dbReference type="Gene3D" id="3.40.50.300">
    <property type="entry name" value="P-loop containing nucleotide triphosphate hydrolases"/>
    <property type="match status" value="1"/>
</dbReference>
<reference evidence="11" key="1">
    <citation type="journal article" date="2014" name="BMC Genomics">
        <title>Six newly sequenced chloroplast genomes from prasinophyte green algae provide insights into the relationships among prasinophyte lineages and the diversity of streamlined genome architecture in picoplanktonic species.</title>
        <authorList>
            <person name="Lemieux C."/>
            <person name="Otis C."/>
            <person name="Turmel M."/>
        </authorList>
    </citation>
    <scope>NUCLEOTIDE SEQUENCE</scope>
</reference>
<dbReference type="PIRSF" id="PIRSF003092">
    <property type="entry name" value="MinD"/>
    <property type="match status" value="1"/>
</dbReference>
<sequence length="282" mass="31096">MEAKQGRIERGKTDTRVIVIASGKGGVGKTTITANLGMSLARLGKQVILIDADVGLRNLDLLLGLERRMIFSATEVFAGECLLEQAFVRDKRLENLYLLALSRTRQRYNVSQQNMDLLIDSLKNRCFDYVLIDAPAGIDTGFLNAITSATEAIIVTNPEITALRDADRAAGVLEATGIYKISLIVNRVRVDMIKNNDMMSVRDVQEMVGLPLLAAIPEDRNVIIATNRGQPIVLRKNLSISGIAFENAARRLIGETDTIINLNKPYKNWFGAVKGFVGNLFF</sequence>
<comment type="similarity">
    <text evidence="2">Belongs to the ParA family. MinD subfamily.</text>
</comment>
<dbReference type="NCBIfam" id="TIGR01968">
    <property type="entry name" value="minD_bact"/>
    <property type="match status" value="1"/>
</dbReference>
<dbReference type="PANTHER" id="PTHR43384:SF6">
    <property type="entry name" value="SEPTUM SITE-DETERMINING PROTEIN MIND HOMOLOG, CHLOROPLASTIC"/>
    <property type="match status" value="1"/>
</dbReference>
<dbReference type="GO" id="GO:0016887">
    <property type="term" value="F:ATP hydrolysis activity"/>
    <property type="evidence" value="ECO:0007669"/>
    <property type="project" value="InterPro"/>
</dbReference>
<evidence type="ECO:0000256" key="5">
    <source>
        <dbReference type="ARBA" id="ARBA00022741"/>
    </source>
</evidence>
<feature type="binding site" evidence="9">
    <location>
        <begin position="24"/>
        <end position="31"/>
    </location>
    <ligand>
        <name>ATP</name>
        <dbReference type="ChEBI" id="CHEBI:30616"/>
    </ligand>
</feature>
<dbReference type="InterPro" id="IPR050625">
    <property type="entry name" value="ParA/MinD_ATPase"/>
</dbReference>
<dbReference type="InterPro" id="IPR027417">
    <property type="entry name" value="P-loop_NTPase"/>
</dbReference>
<gene>
    <name evidence="11" type="primary">minD</name>
</gene>
<proteinExistence type="inferred from homology"/>
<evidence type="ECO:0000259" key="10">
    <source>
        <dbReference type="Pfam" id="PF01656"/>
    </source>
</evidence>
<dbReference type="FunFam" id="3.40.50.300:FF:000068">
    <property type="entry name" value="Site-determining protein"/>
    <property type="match status" value="1"/>
</dbReference>
<comment type="function">
    <text evidence="1">ATPase required for the correct placement of the division site.</text>
</comment>
<evidence type="ECO:0000256" key="3">
    <source>
        <dbReference type="ARBA" id="ARBA00015415"/>
    </source>
</evidence>
<evidence type="ECO:0000256" key="4">
    <source>
        <dbReference type="ARBA" id="ARBA00022618"/>
    </source>
</evidence>
<dbReference type="GO" id="GO:0051301">
    <property type="term" value="P:cell division"/>
    <property type="evidence" value="ECO:0007669"/>
    <property type="project" value="UniProtKB-KW"/>
</dbReference>
<dbReference type="GO" id="GO:0009898">
    <property type="term" value="C:cytoplasmic side of plasma membrane"/>
    <property type="evidence" value="ECO:0007669"/>
    <property type="project" value="TreeGrafter"/>
</dbReference>